<sequence>MKPLSLLIVAIRKEWLNLLEDSLKYAGYHFQIKQVESKQSAIKAFYESKYDLLISNCILPDGTITDLANVLGSQLPCLIMSERHCPVTADKVLAVNETTYYIHCSNKLGWIPALENTLAVWRSNAQQKINAQLQSNDHFHKKVLARCQDIIATEPEEESITLIFELLLDVLDQSRVSLCVPYILSDGSLEIVIEKEVIGPGVSLKHSFSQNPLEIPYFNRWKAMLEKGRVVVELASDLHSNEKQWLSRHDIQSMVAVPIRIQGEWVAYIALEDTMNGKEWSVAEIELLVSVADLIKKEFHPTKKSARLDPAFLTSPA</sequence>
<organism evidence="4 5">
    <name type="scientific">Dyadobacter arcticus</name>
    <dbReference type="NCBI Taxonomy" id="1078754"/>
    <lineage>
        <taxon>Bacteria</taxon>
        <taxon>Pseudomonadati</taxon>
        <taxon>Bacteroidota</taxon>
        <taxon>Cytophagia</taxon>
        <taxon>Cytophagales</taxon>
        <taxon>Spirosomataceae</taxon>
        <taxon>Dyadobacter</taxon>
    </lineage>
</organism>
<keyword evidence="2" id="KW-0418">Kinase</keyword>
<dbReference type="Proteomes" id="UP001179181">
    <property type="component" value="Unassembled WGS sequence"/>
</dbReference>
<evidence type="ECO:0000259" key="3">
    <source>
        <dbReference type="Pfam" id="PF01590"/>
    </source>
</evidence>
<evidence type="ECO:0000313" key="4">
    <source>
        <dbReference type="EMBL" id="NIJ53931.1"/>
    </source>
</evidence>
<dbReference type="EMBL" id="JAASQJ010000003">
    <property type="protein sequence ID" value="NIJ53931.1"/>
    <property type="molecule type" value="Genomic_DNA"/>
</dbReference>
<evidence type="ECO:0000313" key="5">
    <source>
        <dbReference type="Proteomes" id="UP001179181"/>
    </source>
</evidence>
<proteinExistence type="predicted"/>
<keyword evidence="1" id="KW-0808">Transferase</keyword>
<gene>
    <name evidence="4" type="ORF">FHS68_003113</name>
</gene>
<accession>A0ABX0USG8</accession>
<feature type="domain" description="GAF" evidence="3">
    <location>
        <begin position="159"/>
        <end position="295"/>
    </location>
</feature>
<dbReference type="SUPFAM" id="SSF52172">
    <property type="entry name" value="CheY-like"/>
    <property type="match status" value="1"/>
</dbReference>
<comment type="caution">
    <text evidence="4">The sequence shown here is derived from an EMBL/GenBank/DDBJ whole genome shotgun (WGS) entry which is preliminary data.</text>
</comment>
<protein>
    <submittedName>
        <fullName evidence="4">GAF domain-containing protein</fullName>
    </submittedName>
</protein>
<evidence type="ECO:0000256" key="2">
    <source>
        <dbReference type="ARBA" id="ARBA00022777"/>
    </source>
</evidence>
<dbReference type="SUPFAM" id="SSF55781">
    <property type="entry name" value="GAF domain-like"/>
    <property type="match status" value="1"/>
</dbReference>
<keyword evidence="5" id="KW-1185">Reference proteome</keyword>
<dbReference type="InterPro" id="IPR029016">
    <property type="entry name" value="GAF-like_dom_sf"/>
</dbReference>
<evidence type="ECO:0000256" key="1">
    <source>
        <dbReference type="ARBA" id="ARBA00022679"/>
    </source>
</evidence>
<dbReference type="Gene3D" id="3.30.450.40">
    <property type="match status" value="1"/>
</dbReference>
<dbReference type="InterPro" id="IPR003018">
    <property type="entry name" value="GAF"/>
</dbReference>
<dbReference type="Pfam" id="PF01590">
    <property type="entry name" value="GAF"/>
    <property type="match status" value="1"/>
</dbReference>
<dbReference type="InterPro" id="IPR011006">
    <property type="entry name" value="CheY-like_superfamily"/>
</dbReference>
<dbReference type="RefSeq" id="WP_167271567.1">
    <property type="nucleotide sequence ID" value="NZ_JAASQJ010000003.1"/>
</dbReference>
<reference evidence="4 5" key="1">
    <citation type="submission" date="2020-03" db="EMBL/GenBank/DDBJ databases">
        <title>Genomic Encyclopedia of Type Strains, Phase IV (KMG-IV): sequencing the most valuable type-strain genomes for metagenomic binning, comparative biology and taxonomic classification.</title>
        <authorList>
            <person name="Goeker M."/>
        </authorList>
    </citation>
    <scope>NUCLEOTIDE SEQUENCE [LARGE SCALE GENOMIC DNA]</scope>
    <source>
        <strain evidence="4 5">DSM 102865</strain>
    </source>
</reference>
<name>A0ABX0USG8_9BACT</name>